<gene>
    <name evidence="1" type="ORF">SAMN05421510_102928</name>
</gene>
<dbReference type="EMBL" id="FOFX01000029">
    <property type="protein sequence ID" value="SEQ22551.1"/>
    <property type="molecule type" value="Genomic_DNA"/>
</dbReference>
<evidence type="ECO:0000313" key="2">
    <source>
        <dbReference type="Proteomes" id="UP000181998"/>
    </source>
</evidence>
<evidence type="ECO:0000313" key="1">
    <source>
        <dbReference type="EMBL" id="SEQ22551.1"/>
    </source>
</evidence>
<organism evidence="1 2">
    <name type="scientific">Nitrosomonas ureae</name>
    <dbReference type="NCBI Taxonomy" id="44577"/>
    <lineage>
        <taxon>Bacteria</taxon>
        <taxon>Pseudomonadati</taxon>
        <taxon>Pseudomonadota</taxon>
        <taxon>Betaproteobacteria</taxon>
        <taxon>Nitrosomonadales</taxon>
        <taxon>Nitrosomonadaceae</taxon>
        <taxon>Nitrosomonas</taxon>
    </lineage>
</organism>
<sequence>MASNNVRRDSWFNCKIKGGKAERNLPKGWNKSIRKRKAARKAAAQEILSGVPFPL</sequence>
<accession>A0A1H9EA35</accession>
<protein>
    <submittedName>
        <fullName evidence="1">Uncharacterized protein</fullName>
    </submittedName>
</protein>
<dbReference type="RefSeq" id="WP_177166113.1">
    <property type="nucleotide sequence ID" value="NZ_FOFX01000029.1"/>
</dbReference>
<name>A0A1H9EA35_9PROT</name>
<dbReference type="Proteomes" id="UP000181998">
    <property type="component" value="Unassembled WGS sequence"/>
</dbReference>
<proteinExistence type="predicted"/>
<reference evidence="1 2" key="1">
    <citation type="submission" date="2016-10" db="EMBL/GenBank/DDBJ databases">
        <authorList>
            <person name="de Groot N.N."/>
        </authorList>
    </citation>
    <scope>NUCLEOTIDE SEQUENCE [LARGE SCALE GENOMIC DNA]</scope>
    <source>
        <strain evidence="1 2">Nm9</strain>
    </source>
</reference>
<dbReference type="AlphaFoldDB" id="A0A1H9EA35"/>